<comment type="catalytic activity">
    <reaction evidence="4">
        <text>Couples ATP hydrolysis with the unwinding of duplex DNA by translocating in the 3'-5' direction.</text>
        <dbReference type="EC" id="5.6.2.4"/>
    </reaction>
</comment>
<reference evidence="6 7" key="1">
    <citation type="submission" date="2021-06" db="EMBL/GenBank/DDBJ databases">
        <authorList>
            <person name="Kallberg Y."/>
            <person name="Tangrot J."/>
            <person name="Rosling A."/>
        </authorList>
    </citation>
    <scope>NUCLEOTIDE SEQUENCE [LARGE SCALE GENOMIC DNA]</scope>
    <source>
        <strain evidence="6 7">120-4 pot B 10/14</strain>
    </source>
</reference>
<evidence type="ECO:0000256" key="5">
    <source>
        <dbReference type="ARBA" id="ARBA00034808"/>
    </source>
</evidence>
<comment type="similarity">
    <text evidence="1">Belongs to the helicase family. RecQ subfamily.</text>
</comment>
<gene>
    <name evidence="6" type="ORF">GMARGA_LOCUS32530</name>
</gene>
<keyword evidence="7" id="KW-1185">Reference proteome</keyword>
<accession>A0ABN7WLM2</accession>
<evidence type="ECO:0000256" key="4">
    <source>
        <dbReference type="ARBA" id="ARBA00034617"/>
    </source>
</evidence>
<dbReference type="PANTHER" id="PTHR13710">
    <property type="entry name" value="DNA HELICASE RECQ FAMILY MEMBER"/>
    <property type="match status" value="1"/>
</dbReference>
<comment type="caution">
    <text evidence="6">The sequence shown here is derived from an EMBL/GenBank/DDBJ whole genome shotgun (WGS) entry which is preliminary data.</text>
</comment>
<protein>
    <recommendedName>
        <fullName evidence="5">DNA 3'-5' helicase</fullName>
        <ecNumber evidence="5">5.6.2.4</ecNumber>
    </recommendedName>
</protein>
<evidence type="ECO:0000256" key="2">
    <source>
        <dbReference type="ARBA" id="ARBA00023125"/>
    </source>
</evidence>
<feature type="non-terminal residue" evidence="6">
    <location>
        <position position="1"/>
    </location>
</feature>
<name>A0ABN7WLM2_GIGMA</name>
<proteinExistence type="inferred from homology"/>
<dbReference type="Proteomes" id="UP000789901">
    <property type="component" value="Unassembled WGS sequence"/>
</dbReference>
<dbReference type="EMBL" id="CAJVQB010051286">
    <property type="protein sequence ID" value="CAG8835360.1"/>
    <property type="molecule type" value="Genomic_DNA"/>
</dbReference>
<evidence type="ECO:0000313" key="7">
    <source>
        <dbReference type="Proteomes" id="UP000789901"/>
    </source>
</evidence>
<dbReference type="SUPFAM" id="SSF52540">
    <property type="entry name" value="P-loop containing nucleoside triphosphate hydrolases"/>
    <property type="match status" value="1"/>
</dbReference>
<dbReference type="Gene3D" id="3.40.50.300">
    <property type="entry name" value="P-loop containing nucleotide triphosphate hydrolases"/>
    <property type="match status" value="1"/>
</dbReference>
<dbReference type="InterPro" id="IPR036388">
    <property type="entry name" value="WH-like_DNA-bd_sf"/>
</dbReference>
<organism evidence="6 7">
    <name type="scientific">Gigaspora margarita</name>
    <dbReference type="NCBI Taxonomy" id="4874"/>
    <lineage>
        <taxon>Eukaryota</taxon>
        <taxon>Fungi</taxon>
        <taxon>Fungi incertae sedis</taxon>
        <taxon>Mucoromycota</taxon>
        <taxon>Glomeromycotina</taxon>
        <taxon>Glomeromycetes</taxon>
        <taxon>Diversisporales</taxon>
        <taxon>Gigasporaceae</taxon>
        <taxon>Gigaspora</taxon>
    </lineage>
</organism>
<dbReference type="PANTHER" id="PTHR13710:SF105">
    <property type="entry name" value="ATP-DEPENDENT DNA HELICASE Q1"/>
    <property type="match status" value="1"/>
</dbReference>
<sequence>KKVDYAKSFSAWYGLAVLYNNSGLLEMLEQESIESFLKGQDTLTILPTGAGKTLIFSAASILTKALTVSELVKIGIPAATIYASLDQPLEVQKKIFGKVAAGITKVLWITPEKFIKSLRFCRFLDNVFQTRGIQFVIDKTHCVLEFEHFRLLGIYHKKMRSIDQKTILHLWHNQELKYIIVTNAFEIGQAGRDGQPYESIVFYTRTDICDANEPNMDAESNPTEMQAVQNQYSNLKKQKKNIFAIAYIFEDSYQCCQKIAYEPFRWPEDIKIPECGICDNCKRCIADRIVWYNISEDLLQILDTVDQLVEFANDLTIQLIKFGRDDIVDVFMKAINKNTKKKFDFLVEKQKRQYEK</sequence>
<evidence type="ECO:0000256" key="3">
    <source>
        <dbReference type="ARBA" id="ARBA00023235"/>
    </source>
</evidence>
<evidence type="ECO:0000256" key="1">
    <source>
        <dbReference type="ARBA" id="ARBA00005446"/>
    </source>
</evidence>
<dbReference type="Gene3D" id="1.10.10.10">
    <property type="entry name" value="Winged helix-like DNA-binding domain superfamily/Winged helix DNA-binding domain"/>
    <property type="match status" value="1"/>
</dbReference>
<keyword evidence="2" id="KW-0238">DNA-binding</keyword>
<keyword evidence="3" id="KW-0413">Isomerase</keyword>
<dbReference type="InterPro" id="IPR027417">
    <property type="entry name" value="P-loop_NTPase"/>
</dbReference>
<dbReference type="EC" id="5.6.2.4" evidence="5"/>
<evidence type="ECO:0000313" key="6">
    <source>
        <dbReference type="EMBL" id="CAG8835360.1"/>
    </source>
</evidence>